<dbReference type="EMBL" id="KN729700">
    <property type="protein sequence ID" value="KIH61953.1"/>
    <property type="molecule type" value="Genomic_DNA"/>
</dbReference>
<name>A0A0C2CY56_9BILA</name>
<sequence length="110" mass="12090">MQTHLRQHNGLLVRDLAQQFDYNIAVKPRDSTKIERAQFFQGSASASLRLRGEDIVVLPPGFRFCRKSENAACDHARACMADGTGKTSCAIQAGAPAHGKSLRCKECRNS</sequence>
<evidence type="ECO:0000313" key="2">
    <source>
        <dbReference type="Proteomes" id="UP000054047"/>
    </source>
</evidence>
<organism evidence="1 2">
    <name type="scientific">Ancylostoma duodenale</name>
    <dbReference type="NCBI Taxonomy" id="51022"/>
    <lineage>
        <taxon>Eukaryota</taxon>
        <taxon>Metazoa</taxon>
        <taxon>Ecdysozoa</taxon>
        <taxon>Nematoda</taxon>
        <taxon>Chromadorea</taxon>
        <taxon>Rhabditida</taxon>
        <taxon>Rhabditina</taxon>
        <taxon>Rhabditomorpha</taxon>
        <taxon>Strongyloidea</taxon>
        <taxon>Ancylostomatidae</taxon>
        <taxon>Ancylostomatinae</taxon>
        <taxon>Ancylostoma</taxon>
    </lineage>
</organism>
<dbReference type="Proteomes" id="UP000054047">
    <property type="component" value="Unassembled WGS sequence"/>
</dbReference>
<accession>A0A0C2CY56</accession>
<keyword evidence="2" id="KW-1185">Reference proteome</keyword>
<evidence type="ECO:0000313" key="1">
    <source>
        <dbReference type="EMBL" id="KIH61953.1"/>
    </source>
</evidence>
<gene>
    <name evidence="1" type="ORF">ANCDUO_07768</name>
</gene>
<reference evidence="1 2" key="1">
    <citation type="submission" date="2013-12" db="EMBL/GenBank/DDBJ databases">
        <title>Draft genome of the parsitic nematode Ancylostoma duodenale.</title>
        <authorList>
            <person name="Mitreva M."/>
        </authorList>
    </citation>
    <scope>NUCLEOTIDE SEQUENCE [LARGE SCALE GENOMIC DNA]</scope>
    <source>
        <strain evidence="1 2">Zhejiang</strain>
    </source>
</reference>
<dbReference type="AlphaFoldDB" id="A0A0C2CY56"/>
<dbReference type="OrthoDB" id="5860263at2759"/>
<proteinExistence type="predicted"/>
<protein>
    <submittedName>
        <fullName evidence="1">Uncharacterized protein</fullName>
    </submittedName>
</protein>